<name>A0A0F9R6U6_9ZZZZ</name>
<sequence>MDLRKGSKTIICTSCGLPVFKCLHFSGTSNRLTKPGALTLDALQEAMCLLGLTDWNLELKKLVEEEK</sequence>
<evidence type="ECO:0000313" key="1">
    <source>
        <dbReference type="EMBL" id="KKN13148.1"/>
    </source>
</evidence>
<protein>
    <submittedName>
        <fullName evidence="1">Uncharacterized protein</fullName>
    </submittedName>
</protein>
<reference evidence="1" key="1">
    <citation type="journal article" date="2015" name="Nature">
        <title>Complex archaea that bridge the gap between prokaryotes and eukaryotes.</title>
        <authorList>
            <person name="Spang A."/>
            <person name="Saw J.H."/>
            <person name="Jorgensen S.L."/>
            <person name="Zaremba-Niedzwiedzka K."/>
            <person name="Martijn J."/>
            <person name="Lind A.E."/>
            <person name="van Eijk R."/>
            <person name="Schleper C."/>
            <person name="Guy L."/>
            <person name="Ettema T.J."/>
        </authorList>
    </citation>
    <scope>NUCLEOTIDE SEQUENCE</scope>
</reference>
<gene>
    <name evidence="1" type="ORF">LCGC14_1009470</name>
</gene>
<proteinExistence type="predicted"/>
<dbReference type="EMBL" id="LAZR01003954">
    <property type="protein sequence ID" value="KKN13148.1"/>
    <property type="molecule type" value="Genomic_DNA"/>
</dbReference>
<dbReference type="AlphaFoldDB" id="A0A0F9R6U6"/>
<comment type="caution">
    <text evidence="1">The sequence shown here is derived from an EMBL/GenBank/DDBJ whole genome shotgun (WGS) entry which is preliminary data.</text>
</comment>
<accession>A0A0F9R6U6</accession>
<organism evidence="1">
    <name type="scientific">marine sediment metagenome</name>
    <dbReference type="NCBI Taxonomy" id="412755"/>
    <lineage>
        <taxon>unclassified sequences</taxon>
        <taxon>metagenomes</taxon>
        <taxon>ecological metagenomes</taxon>
    </lineage>
</organism>